<organism evidence="1">
    <name type="scientific">Ophidiomyces ophidiicola</name>
    <dbReference type="NCBI Taxonomy" id="1387563"/>
    <lineage>
        <taxon>Eukaryota</taxon>
        <taxon>Fungi</taxon>
        <taxon>Dikarya</taxon>
        <taxon>Ascomycota</taxon>
        <taxon>Pezizomycotina</taxon>
        <taxon>Eurotiomycetes</taxon>
        <taxon>Eurotiomycetidae</taxon>
        <taxon>Onygenales</taxon>
        <taxon>Onygenaceae</taxon>
        <taxon>Ophidiomyces</taxon>
    </lineage>
</organism>
<protein>
    <submittedName>
        <fullName evidence="1">Uncharacterized protein</fullName>
    </submittedName>
</protein>
<proteinExistence type="predicted"/>
<evidence type="ECO:0000313" key="1">
    <source>
        <dbReference type="EMBL" id="KAI2385524.1"/>
    </source>
</evidence>
<dbReference type="EMBL" id="JALBCA010000057">
    <property type="protein sequence ID" value="KAI2385524.1"/>
    <property type="molecule type" value="Genomic_DNA"/>
</dbReference>
<accession>A0ACB8UUM1</accession>
<reference evidence="1" key="1">
    <citation type="journal article" date="2022" name="bioRxiv">
        <title>Population genetic analysis of Ophidiomyces ophidiicola, the causative agent of snake fungal disease, indicates recent introductions to the USA.</title>
        <authorList>
            <person name="Ladner J.T."/>
            <person name="Palmer J.M."/>
            <person name="Ettinger C.L."/>
            <person name="Stajich J.E."/>
            <person name="Farrell T.M."/>
            <person name="Glorioso B.M."/>
            <person name="Lawson B."/>
            <person name="Price S.J."/>
            <person name="Stengle A.G."/>
            <person name="Grear D.A."/>
            <person name="Lorch J.M."/>
        </authorList>
    </citation>
    <scope>NUCLEOTIDE SEQUENCE</scope>
    <source>
        <strain evidence="1">NWHC 24266-5</strain>
    </source>
</reference>
<name>A0ACB8UUM1_9EURO</name>
<comment type="caution">
    <text evidence="1">The sequence shown here is derived from an EMBL/GenBank/DDBJ whole genome shotgun (WGS) entry which is preliminary data.</text>
</comment>
<gene>
    <name evidence="1" type="ORF">LOY88_004025</name>
</gene>
<sequence>MTPRQLLLLLVSTAFASGRPRMVAGEDENFLLPNNAPDRSGAKQAPGERTPAQLLTDKFSRLTLLSGGCVLFFFLIWATALRFSAHLRRLVNLSNDTQKYFISSDKKWSWLKKNILYAPLFRTRHNREFRLSSAINFGTLPTRFQAAMLTGTIMVNVILCFVTIPHRASEEILLGTIRHRTGTMAVVNLIPLVVMAGRNNPLIKFLDISFDTWNLLHRWLGRIVVVESAAHVTAWAINKVHTMGWDSVMASFRESEFIKTGLISTVAFTILLLHSPSPIRHAFYEVFLHFHITLVIIALAFLWVHLKNSQLQRHYLIAAISLWVVERAVRLTRLIYINLGKGGTNATVEILPGDAMRISLNMARPWAFKPGQHLYLYIPAVGFWMSHPFTAAWGDVVEAIPDEKDSVSSQRDAFTSRKPVISLVVRRRTGLTNDLYELVDKNSEKQLTLRALVEGPYGTEHTLDSYGTVVLFAAGVGITHQISYVQRLVEGFSDGTVAARRVTLVWIIQSLDHLEWVRPWMNHILKMDRRREVLRIMLFITRPRCTKELQCSSSTVQMFPGKPDIGVLLDREVKNQIGAMGVLVCGTGSLSDDVRRACRERQSPTHIDFVEECFTW</sequence>